<keyword evidence="2 11" id="KW-0413">Isomerase</keyword>
<evidence type="ECO:0000313" key="12">
    <source>
        <dbReference type="Proteomes" id="UP000254209"/>
    </source>
</evidence>
<accession>A0A376BN40</accession>
<dbReference type="PANTHER" id="PTHR21600:SF56">
    <property type="entry name" value="TRNA PSEUDOURIDINE SYNTHASE C"/>
    <property type="match status" value="1"/>
</dbReference>
<dbReference type="RefSeq" id="WP_034292519.1">
    <property type="nucleotide sequence ID" value="NZ_CP091519.2"/>
</dbReference>
<evidence type="ECO:0000256" key="8">
    <source>
        <dbReference type="ARBA" id="ARBA00041975"/>
    </source>
</evidence>
<dbReference type="NCBIfam" id="NF008321">
    <property type="entry name" value="PRK11112.1"/>
    <property type="match status" value="1"/>
</dbReference>
<proteinExistence type="predicted"/>
<dbReference type="OrthoDB" id="9785808at2"/>
<dbReference type="PANTHER" id="PTHR21600">
    <property type="entry name" value="MITOCHONDRIAL RNA PSEUDOURIDINE SYNTHASE"/>
    <property type="match status" value="1"/>
</dbReference>
<dbReference type="EMBL" id="UFSO01000002">
    <property type="protein sequence ID" value="SSY70634.1"/>
    <property type="molecule type" value="Genomic_DNA"/>
</dbReference>
<dbReference type="EC" id="5.4.99.26" evidence="5"/>
<dbReference type="Gene3D" id="3.30.2350.10">
    <property type="entry name" value="Pseudouridine synthase"/>
    <property type="match status" value="1"/>
</dbReference>
<evidence type="ECO:0000256" key="1">
    <source>
        <dbReference type="ARBA" id="ARBA00022694"/>
    </source>
</evidence>
<reference evidence="11 12" key="1">
    <citation type="submission" date="2018-06" db="EMBL/GenBank/DDBJ databases">
        <authorList>
            <consortium name="Pathogen Informatics"/>
            <person name="Doyle S."/>
        </authorList>
    </citation>
    <scope>NUCLEOTIDE SEQUENCE [LARGE SCALE GENOMIC DNA]</scope>
    <source>
        <strain evidence="11 12">NCTC10283</strain>
    </source>
</reference>
<evidence type="ECO:0000256" key="4">
    <source>
        <dbReference type="ARBA" id="ARBA00037670"/>
    </source>
</evidence>
<evidence type="ECO:0000256" key="3">
    <source>
        <dbReference type="ARBA" id="ARBA00036607"/>
    </source>
</evidence>
<keyword evidence="12" id="KW-1185">Reference proteome</keyword>
<dbReference type="AlphaFoldDB" id="A0A376BN40"/>
<dbReference type="PROSITE" id="PS01129">
    <property type="entry name" value="PSI_RLU"/>
    <property type="match status" value="1"/>
</dbReference>
<feature type="domain" description="Pseudouridine synthase RsuA/RluA-like" evidence="10">
    <location>
        <begin position="14"/>
        <end position="173"/>
    </location>
</feature>
<dbReference type="InterPro" id="IPR020103">
    <property type="entry name" value="PsdUridine_synth_cat_dom_sf"/>
</dbReference>
<keyword evidence="1" id="KW-0819">tRNA processing</keyword>
<organism evidence="11 12">
    <name type="scientific">Alysiella crassa</name>
    <dbReference type="NCBI Taxonomy" id="153491"/>
    <lineage>
        <taxon>Bacteria</taxon>
        <taxon>Pseudomonadati</taxon>
        <taxon>Pseudomonadota</taxon>
        <taxon>Betaproteobacteria</taxon>
        <taxon>Neisseriales</taxon>
        <taxon>Neisseriaceae</taxon>
        <taxon>Alysiella</taxon>
    </lineage>
</organism>
<evidence type="ECO:0000256" key="6">
    <source>
        <dbReference type="ARBA" id="ARBA00040675"/>
    </source>
</evidence>
<evidence type="ECO:0000259" key="10">
    <source>
        <dbReference type="Pfam" id="PF00849"/>
    </source>
</evidence>
<comment type="catalytic activity">
    <reaction evidence="3">
        <text>uridine(65) in tRNA = pseudouridine(65) in tRNA</text>
        <dbReference type="Rhea" id="RHEA:42536"/>
        <dbReference type="Rhea" id="RHEA-COMP:10103"/>
        <dbReference type="Rhea" id="RHEA-COMP:10104"/>
        <dbReference type="ChEBI" id="CHEBI:65314"/>
        <dbReference type="ChEBI" id="CHEBI:65315"/>
        <dbReference type="EC" id="5.4.99.26"/>
    </reaction>
</comment>
<dbReference type="GO" id="GO:0008033">
    <property type="term" value="P:tRNA processing"/>
    <property type="evidence" value="ECO:0007669"/>
    <property type="project" value="UniProtKB-KW"/>
</dbReference>
<evidence type="ECO:0000256" key="7">
    <source>
        <dbReference type="ARBA" id="ARBA00041803"/>
    </source>
</evidence>
<protein>
    <recommendedName>
        <fullName evidence="6">tRNA pseudouridine synthase C</fullName>
        <ecNumber evidence="5">5.4.99.26</ecNumber>
    </recommendedName>
    <alternativeName>
        <fullName evidence="8">tRNA pseudouridine(65) synthase</fullName>
    </alternativeName>
    <alternativeName>
        <fullName evidence="9">tRNA pseudouridylate synthase C</fullName>
    </alternativeName>
    <alternativeName>
        <fullName evidence="7">tRNA-uridine isomerase C</fullName>
    </alternativeName>
</protein>
<dbReference type="GO" id="GO:0160149">
    <property type="term" value="F:tRNA pseudouridine(65) synthase activity"/>
    <property type="evidence" value="ECO:0007669"/>
    <property type="project" value="UniProtKB-EC"/>
</dbReference>
<gene>
    <name evidence="11" type="primary">truC_1</name>
    <name evidence="11" type="ORF">NCTC10283_00741</name>
</gene>
<dbReference type="InterPro" id="IPR006145">
    <property type="entry name" value="PsdUridine_synth_RsuA/RluA"/>
</dbReference>
<evidence type="ECO:0000256" key="2">
    <source>
        <dbReference type="ARBA" id="ARBA00023235"/>
    </source>
</evidence>
<evidence type="ECO:0000256" key="5">
    <source>
        <dbReference type="ARBA" id="ARBA00038943"/>
    </source>
</evidence>
<dbReference type="Pfam" id="PF00849">
    <property type="entry name" value="PseudoU_synth_2"/>
    <property type="match status" value="1"/>
</dbReference>
<sequence length="241" mass="27734">MINLSILHQDPLCVVVNKPAGMLVHRSFLDKHETIFLMQTLRDQIGQHVYPVHRLDRPTAGVMLFALNPEAARYFAQQFETHSVQKYYHAIVRGWTDDSGCIDYPLKEQLDDIADKFAERDKAAQAAITEYRTLARTELPFVSHTKFPTSRYSLLQLTPHTGRKHQIRRHLKHIFHPIIGDTTHGDLKQNKAVQNFLGNTRLLLHASALRFRLPEMGVWIEVCAPFDDEWQSVARAMGLSM</sequence>
<name>A0A376BN40_9NEIS</name>
<dbReference type="GO" id="GO:0000455">
    <property type="term" value="P:enzyme-directed rRNA pseudouridine synthesis"/>
    <property type="evidence" value="ECO:0007669"/>
    <property type="project" value="TreeGrafter"/>
</dbReference>
<dbReference type="STRING" id="1120980.GCA_000745955_01118"/>
<dbReference type="GO" id="GO:0003723">
    <property type="term" value="F:RNA binding"/>
    <property type="evidence" value="ECO:0007669"/>
    <property type="project" value="InterPro"/>
</dbReference>
<comment type="function">
    <text evidence="4">Responsible for synthesis of pseudouridine from uracil-65 in transfer RNAs.</text>
</comment>
<dbReference type="InterPro" id="IPR006224">
    <property type="entry name" value="PsdUridine_synth_RluA-like_CS"/>
</dbReference>
<dbReference type="InterPro" id="IPR050188">
    <property type="entry name" value="RluA_PseudoU_synthase"/>
</dbReference>
<dbReference type="Proteomes" id="UP000254209">
    <property type="component" value="Unassembled WGS sequence"/>
</dbReference>
<dbReference type="SUPFAM" id="SSF55120">
    <property type="entry name" value="Pseudouridine synthase"/>
    <property type="match status" value="1"/>
</dbReference>
<evidence type="ECO:0000313" key="11">
    <source>
        <dbReference type="EMBL" id="SSY70634.1"/>
    </source>
</evidence>
<evidence type="ECO:0000256" key="9">
    <source>
        <dbReference type="ARBA" id="ARBA00043049"/>
    </source>
</evidence>